<evidence type="ECO:0000313" key="1">
    <source>
        <dbReference type="EMBL" id="VDO89744.1"/>
    </source>
</evidence>
<accession>A0A183FUB4</accession>
<proteinExistence type="predicted"/>
<evidence type="ECO:0000313" key="2">
    <source>
        <dbReference type="Proteomes" id="UP000050761"/>
    </source>
</evidence>
<reference evidence="3" key="2">
    <citation type="submission" date="2019-09" db="UniProtKB">
        <authorList>
            <consortium name="WormBaseParasite"/>
        </authorList>
    </citation>
    <scope>IDENTIFICATION</scope>
</reference>
<keyword evidence="2" id="KW-1185">Reference proteome</keyword>
<dbReference type="EMBL" id="UZAH01027221">
    <property type="protein sequence ID" value="VDO89744.1"/>
    <property type="molecule type" value="Genomic_DNA"/>
</dbReference>
<dbReference type="Proteomes" id="UP000050761">
    <property type="component" value="Unassembled WGS sequence"/>
</dbReference>
<name>A0A183FUB4_HELPZ</name>
<organism evidence="2 3">
    <name type="scientific">Heligmosomoides polygyrus</name>
    <name type="common">Parasitic roundworm</name>
    <dbReference type="NCBI Taxonomy" id="6339"/>
    <lineage>
        <taxon>Eukaryota</taxon>
        <taxon>Metazoa</taxon>
        <taxon>Ecdysozoa</taxon>
        <taxon>Nematoda</taxon>
        <taxon>Chromadorea</taxon>
        <taxon>Rhabditida</taxon>
        <taxon>Rhabditina</taxon>
        <taxon>Rhabditomorpha</taxon>
        <taxon>Strongyloidea</taxon>
        <taxon>Heligmosomidae</taxon>
        <taxon>Heligmosomoides</taxon>
    </lineage>
</organism>
<reference evidence="1 2" key="1">
    <citation type="submission" date="2018-11" db="EMBL/GenBank/DDBJ databases">
        <authorList>
            <consortium name="Pathogen Informatics"/>
        </authorList>
    </citation>
    <scope>NUCLEOTIDE SEQUENCE [LARGE SCALE GENOMIC DNA]</scope>
</reference>
<accession>A0A3P7ZZX9</accession>
<dbReference type="WBParaSite" id="HPBE_0001175901-mRNA-1">
    <property type="protein sequence ID" value="HPBE_0001175901-mRNA-1"/>
    <property type="gene ID" value="HPBE_0001175901"/>
</dbReference>
<dbReference type="AlphaFoldDB" id="A0A183FUB4"/>
<evidence type="ECO:0000313" key="3">
    <source>
        <dbReference type="WBParaSite" id="HPBE_0001175901-mRNA-1"/>
    </source>
</evidence>
<sequence length="130" mass="14533">MLLLFRDQECTVTSSRDATFWGICWTSLESRLVQRSFTSLKTNSSRAPPLAPPVSCSSMQAADSEANGTARCRQLCPSLQSRAFPRATVTALLNVECSFPHPEQSEPRLRYLFTASRSDRSIRIVDTLMD</sequence>
<gene>
    <name evidence="1" type="ORF">HPBE_LOCUS11760</name>
</gene>
<protein>
    <submittedName>
        <fullName evidence="1 3">Uncharacterized protein</fullName>
    </submittedName>
</protein>